<dbReference type="PROSITE" id="PS50977">
    <property type="entry name" value="HTH_TETR_2"/>
    <property type="match status" value="1"/>
</dbReference>
<evidence type="ECO:0000256" key="1">
    <source>
        <dbReference type="ARBA" id="ARBA00023015"/>
    </source>
</evidence>
<reference evidence="6 7" key="1">
    <citation type="submission" date="2018-11" db="EMBL/GenBank/DDBJ databases">
        <title>Rhodococcus spongicola sp. nov. and Rhodococcus xishaensis sp. nov. from marine sponges.</title>
        <authorList>
            <person name="Li L."/>
            <person name="Lin H.W."/>
        </authorList>
    </citation>
    <scope>NUCLEOTIDE SEQUENCE [LARGE SCALE GENOMIC DNA]</scope>
    <source>
        <strain evidence="6 7">CCTCC AB2014297</strain>
    </source>
</reference>
<dbReference type="Pfam" id="PF17754">
    <property type="entry name" value="TetR_C_14"/>
    <property type="match status" value="1"/>
</dbReference>
<dbReference type="Pfam" id="PF00440">
    <property type="entry name" value="TetR_N"/>
    <property type="match status" value="1"/>
</dbReference>
<dbReference type="AlphaFoldDB" id="A0A3S3BVK5"/>
<name>A0A3S3BVK5_9NOCA</name>
<dbReference type="SUPFAM" id="SSF46689">
    <property type="entry name" value="Homeodomain-like"/>
    <property type="match status" value="1"/>
</dbReference>
<protein>
    <submittedName>
        <fullName evidence="6">Mycofactocin system transcriptional regulator</fullName>
    </submittedName>
</protein>
<dbReference type="InterPro" id="IPR023772">
    <property type="entry name" value="DNA-bd_HTH_TetR-type_CS"/>
</dbReference>
<feature type="DNA-binding region" description="H-T-H motif" evidence="4">
    <location>
        <begin position="39"/>
        <end position="58"/>
    </location>
</feature>
<evidence type="ECO:0000256" key="3">
    <source>
        <dbReference type="ARBA" id="ARBA00023163"/>
    </source>
</evidence>
<evidence type="ECO:0000256" key="2">
    <source>
        <dbReference type="ARBA" id="ARBA00023125"/>
    </source>
</evidence>
<keyword evidence="1" id="KW-0805">Transcription regulation</keyword>
<dbReference type="RefSeq" id="WP_127915651.1">
    <property type="nucleotide sequence ID" value="NZ_RKLP01000003.1"/>
</dbReference>
<sequence>MRSRRNPSSRIGRRPTTTRDRIAAVGIDLFATRGFDDTSVDDIAEAAGIARRTFFRYFPSKNAVPWGDFDAHLSEMRTLLAEIPDDTPLLDGLISALLAFNTFPPEVAAAHRERMRLIFVVPALQAYSVVMYDGWRRVIAEYVARRMRLDPTDQLPRTAGYLLLGVALAAYETWLTDDSLDLIDLLTDGSRILYTSLNDIDETLLNGTAHHDA</sequence>
<evidence type="ECO:0000313" key="7">
    <source>
        <dbReference type="Proteomes" id="UP000286208"/>
    </source>
</evidence>
<evidence type="ECO:0000313" key="6">
    <source>
        <dbReference type="EMBL" id="RVW10346.1"/>
    </source>
</evidence>
<keyword evidence="3" id="KW-0804">Transcription</keyword>
<dbReference type="InterPro" id="IPR009057">
    <property type="entry name" value="Homeodomain-like_sf"/>
</dbReference>
<dbReference type="InterPro" id="IPR041347">
    <property type="entry name" value="MftR_C"/>
</dbReference>
<evidence type="ECO:0000259" key="5">
    <source>
        <dbReference type="PROSITE" id="PS50977"/>
    </source>
</evidence>
<dbReference type="GO" id="GO:0045892">
    <property type="term" value="P:negative regulation of DNA-templated transcription"/>
    <property type="evidence" value="ECO:0007669"/>
    <property type="project" value="UniProtKB-ARBA"/>
</dbReference>
<proteinExistence type="predicted"/>
<dbReference type="PANTHER" id="PTHR30055">
    <property type="entry name" value="HTH-TYPE TRANSCRIPTIONAL REGULATOR RUTR"/>
    <property type="match status" value="1"/>
</dbReference>
<evidence type="ECO:0000256" key="4">
    <source>
        <dbReference type="PROSITE-ProRule" id="PRU00335"/>
    </source>
</evidence>
<dbReference type="PRINTS" id="PR00455">
    <property type="entry name" value="HTHTETR"/>
</dbReference>
<dbReference type="InterPro" id="IPR050109">
    <property type="entry name" value="HTH-type_TetR-like_transc_reg"/>
</dbReference>
<dbReference type="NCBIfam" id="TIGR03968">
    <property type="entry name" value="mycofact_TetR"/>
    <property type="match status" value="1"/>
</dbReference>
<dbReference type="PROSITE" id="PS01081">
    <property type="entry name" value="HTH_TETR_1"/>
    <property type="match status" value="1"/>
</dbReference>
<dbReference type="GO" id="GO:0003700">
    <property type="term" value="F:DNA-binding transcription factor activity"/>
    <property type="evidence" value="ECO:0007669"/>
    <property type="project" value="TreeGrafter"/>
</dbReference>
<dbReference type="Gene3D" id="1.10.357.10">
    <property type="entry name" value="Tetracycline Repressor, domain 2"/>
    <property type="match status" value="1"/>
</dbReference>
<dbReference type="PANTHER" id="PTHR30055:SF238">
    <property type="entry name" value="MYCOFACTOCIN BIOSYNTHESIS TRANSCRIPTIONAL REGULATOR MFTR-RELATED"/>
    <property type="match status" value="1"/>
</dbReference>
<dbReference type="InterPro" id="IPR023851">
    <property type="entry name" value="Tscrpt_reg_TetR-type"/>
</dbReference>
<dbReference type="InterPro" id="IPR001647">
    <property type="entry name" value="HTH_TetR"/>
</dbReference>
<accession>A0A3S3BVK5</accession>
<dbReference type="OrthoDB" id="956698at2"/>
<keyword evidence="2 4" id="KW-0238">DNA-binding</keyword>
<dbReference type="Proteomes" id="UP000286208">
    <property type="component" value="Unassembled WGS sequence"/>
</dbReference>
<dbReference type="EMBL" id="RKLP01000003">
    <property type="protein sequence ID" value="RVW10346.1"/>
    <property type="molecule type" value="Genomic_DNA"/>
</dbReference>
<keyword evidence="7" id="KW-1185">Reference proteome</keyword>
<dbReference type="FunFam" id="1.10.10.60:FF:000141">
    <property type="entry name" value="TetR family transcriptional regulator"/>
    <property type="match status" value="1"/>
</dbReference>
<feature type="domain" description="HTH tetR-type" evidence="5">
    <location>
        <begin position="16"/>
        <end position="76"/>
    </location>
</feature>
<comment type="caution">
    <text evidence="6">The sequence shown here is derived from an EMBL/GenBank/DDBJ whole genome shotgun (WGS) entry which is preliminary data.</text>
</comment>
<dbReference type="GO" id="GO:0000976">
    <property type="term" value="F:transcription cis-regulatory region binding"/>
    <property type="evidence" value="ECO:0007669"/>
    <property type="project" value="TreeGrafter"/>
</dbReference>
<organism evidence="6 7">
    <name type="scientific">Prescottella agglutinans</name>
    <dbReference type="NCBI Taxonomy" id="1644129"/>
    <lineage>
        <taxon>Bacteria</taxon>
        <taxon>Bacillati</taxon>
        <taxon>Actinomycetota</taxon>
        <taxon>Actinomycetes</taxon>
        <taxon>Mycobacteriales</taxon>
        <taxon>Nocardiaceae</taxon>
        <taxon>Prescottella</taxon>
    </lineage>
</organism>
<dbReference type="Gene3D" id="1.10.10.60">
    <property type="entry name" value="Homeodomain-like"/>
    <property type="match status" value="1"/>
</dbReference>
<gene>
    <name evidence="6" type="primary">mftR</name>
    <name evidence="6" type="ORF">EGT67_08675</name>
</gene>